<organism evidence="3 4">
    <name type="scientific">Paraconiothyrium brasiliense</name>
    <dbReference type="NCBI Taxonomy" id="300254"/>
    <lineage>
        <taxon>Eukaryota</taxon>
        <taxon>Fungi</taxon>
        <taxon>Dikarya</taxon>
        <taxon>Ascomycota</taxon>
        <taxon>Pezizomycotina</taxon>
        <taxon>Dothideomycetes</taxon>
        <taxon>Pleosporomycetidae</taxon>
        <taxon>Pleosporales</taxon>
        <taxon>Massarineae</taxon>
        <taxon>Didymosphaeriaceae</taxon>
        <taxon>Paraconiothyrium</taxon>
    </lineage>
</organism>
<dbReference type="PANTHER" id="PTHR43364">
    <property type="entry name" value="NADH-SPECIFIC METHYLGLYOXAL REDUCTASE-RELATED"/>
    <property type="match status" value="1"/>
</dbReference>
<keyword evidence="1" id="KW-0560">Oxidoreductase</keyword>
<dbReference type="InterPro" id="IPR036812">
    <property type="entry name" value="NAD(P)_OxRdtase_dom_sf"/>
</dbReference>
<dbReference type="CDD" id="cd19075">
    <property type="entry name" value="AKR_AKR7A1-5"/>
    <property type="match status" value="1"/>
</dbReference>
<dbReference type="Pfam" id="PF00248">
    <property type="entry name" value="Aldo_ket_red"/>
    <property type="match status" value="1"/>
</dbReference>
<name>A0ABR3S5F0_9PLEO</name>
<feature type="domain" description="NADP-dependent oxidoreductase" evidence="2">
    <location>
        <begin position="9"/>
        <end position="323"/>
    </location>
</feature>
<accession>A0ABR3S5F0</accession>
<evidence type="ECO:0000256" key="1">
    <source>
        <dbReference type="ARBA" id="ARBA00023002"/>
    </source>
</evidence>
<evidence type="ECO:0000313" key="4">
    <source>
        <dbReference type="Proteomes" id="UP001521785"/>
    </source>
</evidence>
<protein>
    <recommendedName>
        <fullName evidence="2">NADP-dependent oxidoreductase domain-containing protein</fullName>
    </recommendedName>
</protein>
<gene>
    <name evidence="3" type="ORF">SLS60_000125</name>
</gene>
<evidence type="ECO:0000313" key="3">
    <source>
        <dbReference type="EMBL" id="KAL1611903.1"/>
    </source>
</evidence>
<dbReference type="InterPro" id="IPR050523">
    <property type="entry name" value="AKR_Detox_Biosynth"/>
</dbReference>
<keyword evidence="4" id="KW-1185">Reference proteome</keyword>
<reference evidence="3 4" key="1">
    <citation type="submission" date="2024-02" db="EMBL/GenBank/DDBJ databases">
        <title>De novo assembly and annotation of 12 fungi associated with fruit tree decline syndrome in Ontario, Canada.</title>
        <authorList>
            <person name="Sulman M."/>
            <person name="Ellouze W."/>
            <person name="Ilyukhin E."/>
        </authorList>
    </citation>
    <scope>NUCLEOTIDE SEQUENCE [LARGE SCALE GENOMIC DNA]</scope>
    <source>
        <strain evidence="3 4">M42-189</strain>
    </source>
</reference>
<dbReference type="PANTHER" id="PTHR43364:SF4">
    <property type="entry name" value="NAD(P)-LINKED OXIDOREDUCTASE SUPERFAMILY PROTEIN"/>
    <property type="match status" value="1"/>
</dbReference>
<evidence type="ECO:0000259" key="2">
    <source>
        <dbReference type="Pfam" id="PF00248"/>
    </source>
</evidence>
<sequence length="337" mass="38713">MAPTTELDIVFGAMTFGKEGEEQVRTSNLSDCAAILDTFQAHGHSEIDTSRFYGGGTSEQYLAALKWQDRGLIMDTKFFPNVHGMMGRPVTHLDAESMRNGLSDSLRALGGAEKVDLWYLHAPDRTVPLEETLQAVDELYKQGKFNRWGVSNYMAWEVASICEICDRQGYKRPEVYQGVYNALYRTVENELLPCLRKYNIAFYAFNPLAGGYLTDRYHRDTKDDAVEAGSRFDPNRLQGKLYRMRFWNDAFFDALDVLRTATKEAGIRESEAALRWMMHHSQLDRKFGDKVIIGASSEKQLKQNLEDFEKENLDEGVLKAFDQGWERCRGVTWKYFH</sequence>
<proteinExistence type="predicted"/>
<dbReference type="InterPro" id="IPR023210">
    <property type="entry name" value="NADP_OxRdtase_dom"/>
</dbReference>
<dbReference type="Proteomes" id="UP001521785">
    <property type="component" value="Unassembled WGS sequence"/>
</dbReference>
<comment type="caution">
    <text evidence="3">The sequence shown here is derived from an EMBL/GenBank/DDBJ whole genome shotgun (WGS) entry which is preliminary data.</text>
</comment>
<dbReference type="SUPFAM" id="SSF51430">
    <property type="entry name" value="NAD(P)-linked oxidoreductase"/>
    <property type="match status" value="1"/>
</dbReference>
<dbReference type="Gene3D" id="3.20.20.100">
    <property type="entry name" value="NADP-dependent oxidoreductase domain"/>
    <property type="match status" value="1"/>
</dbReference>
<dbReference type="EMBL" id="JAKJXO020000001">
    <property type="protein sequence ID" value="KAL1611903.1"/>
    <property type="molecule type" value="Genomic_DNA"/>
</dbReference>